<proteinExistence type="predicted"/>
<protein>
    <recommendedName>
        <fullName evidence="5">Protein required for attachment to host cells</fullName>
    </recommendedName>
</protein>
<dbReference type="EMBL" id="BMEG01000002">
    <property type="protein sequence ID" value="GGD66153.1"/>
    <property type="molecule type" value="Genomic_DNA"/>
</dbReference>
<gene>
    <name evidence="2" type="ORF">BG57_15525</name>
    <name evidence="1" type="ORF">GCM10010985_20410</name>
</gene>
<evidence type="ECO:0000313" key="1">
    <source>
        <dbReference type="EMBL" id="GGD66153.1"/>
    </source>
</evidence>
<dbReference type="InterPro" id="IPR019291">
    <property type="entry name" value="Host_attachment_protein"/>
</dbReference>
<reference evidence="1" key="1">
    <citation type="journal article" date="2014" name="Int. J. Syst. Evol. Microbiol.">
        <title>Complete genome of a new Firmicutes species belonging to the dominant human colonic microbiota ('Ruminococcus bicirculans') reveals two chromosomes and a selective capacity to utilize plant glucans.</title>
        <authorList>
            <consortium name="NISC Comparative Sequencing Program"/>
            <person name="Wegmann U."/>
            <person name="Louis P."/>
            <person name="Goesmann A."/>
            <person name="Henrissat B."/>
            <person name="Duncan S.H."/>
            <person name="Flint H.J."/>
        </authorList>
    </citation>
    <scope>NUCLEOTIDE SEQUENCE</scope>
    <source>
        <strain evidence="1">CGMCC 1.11013</strain>
    </source>
</reference>
<dbReference type="EMBL" id="JFHE01000029">
    <property type="protein sequence ID" value="KDR29759.1"/>
    <property type="molecule type" value="Genomic_DNA"/>
</dbReference>
<dbReference type="eggNOG" id="COG5622">
    <property type="taxonomic scope" value="Bacteria"/>
</dbReference>
<dbReference type="Pfam" id="PF10116">
    <property type="entry name" value="Host_attach"/>
    <property type="match status" value="1"/>
</dbReference>
<evidence type="ECO:0000313" key="2">
    <source>
        <dbReference type="EMBL" id="KDR29759.1"/>
    </source>
</evidence>
<accession>A0A069NQ64</accession>
<evidence type="ECO:0008006" key="5">
    <source>
        <dbReference type="Google" id="ProtNLM"/>
    </source>
</evidence>
<name>A0A069NQ64_9BURK</name>
<organism evidence="2 3">
    <name type="scientific">Caballeronia grimmiae</name>
    <dbReference type="NCBI Taxonomy" id="1071679"/>
    <lineage>
        <taxon>Bacteria</taxon>
        <taxon>Pseudomonadati</taxon>
        <taxon>Pseudomonadota</taxon>
        <taxon>Betaproteobacteria</taxon>
        <taxon>Burkholderiales</taxon>
        <taxon>Burkholderiaceae</taxon>
        <taxon>Caballeronia</taxon>
    </lineage>
</organism>
<reference evidence="1" key="4">
    <citation type="submission" date="2024-05" db="EMBL/GenBank/DDBJ databases">
        <authorList>
            <person name="Sun Q."/>
            <person name="Zhou Y."/>
        </authorList>
    </citation>
    <scope>NUCLEOTIDE SEQUENCE</scope>
    <source>
        <strain evidence="1">CGMCC 1.11013</strain>
    </source>
</reference>
<dbReference type="RefSeq" id="WP_035968362.1">
    <property type="nucleotide sequence ID" value="NZ_BMEG01000002.1"/>
</dbReference>
<evidence type="ECO:0000313" key="3">
    <source>
        <dbReference type="Proteomes" id="UP000027439"/>
    </source>
</evidence>
<reference evidence="2 3" key="2">
    <citation type="submission" date="2014-03" db="EMBL/GenBank/DDBJ databases">
        <title>Draft Genome Sequences of Four Burkholderia Strains.</title>
        <authorList>
            <person name="Liu X.Y."/>
            <person name="Li C.X."/>
            <person name="Xu J.H."/>
        </authorList>
    </citation>
    <scope>NUCLEOTIDE SEQUENCE [LARGE SCALE GENOMIC DNA]</scope>
    <source>
        <strain evidence="2 3">R27</strain>
    </source>
</reference>
<reference evidence="4" key="3">
    <citation type="journal article" date="2019" name="Int. J. Syst. Evol. Microbiol.">
        <title>The Global Catalogue of Microorganisms (GCM) 10K type strain sequencing project: providing services to taxonomists for standard genome sequencing and annotation.</title>
        <authorList>
            <consortium name="The Broad Institute Genomics Platform"/>
            <consortium name="The Broad Institute Genome Sequencing Center for Infectious Disease"/>
            <person name="Wu L."/>
            <person name="Ma J."/>
        </authorList>
    </citation>
    <scope>NUCLEOTIDE SEQUENCE [LARGE SCALE GENOMIC DNA]</scope>
    <source>
        <strain evidence="4">CGMCC 1.11013</strain>
    </source>
</reference>
<keyword evidence="4" id="KW-1185">Reference proteome</keyword>
<dbReference type="OrthoDB" id="329419at2"/>
<comment type="caution">
    <text evidence="2">The sequence shown here is derived from an EMBL/GenBank/DDBJ whole genome shotgun (WGS) entry which is preliminary data.</text>
</comment>
<dbReference type="Proteomes" id="UP000027439">
    <property type="component" value="Unassembled WGS sequence"/>
</dbReference>
<sequence length="116" mass="13335">MTAITWVLAADSSRARIFETRGLTLDLQQVEDIRNPAVRAADSTDKDRESFARSVAAFLEESRLRHRFDRLRLAVESSFLDVLDEHLSSETRKLVYEKRSNDASSIDTQDARHARR</sequence>
<evidence type="ECO:0000313" key="4">
    <source>
        <dbReference type="Proteomes" id="UP000597138"/>
    </source>
</evidence>
<dbReference type="Proteomes" id="UP000597138">
    <property type="component" value="Unassembled WGS sequence"/>
</dbReference>
<dbReference type="AlphaFoldDB" id="A0A069NQ64"/>